<name>A0ABT1PP30_9ACTN</name>
<sequence length="67" mass="6710">MPDWGRTGLAVVAAGPARPPVAQGAVCDVGSKEFATIQGEEPALTGGTAHVPYAALKPGHTVTHTCS</sequence>
<gene>
    <name evidence="1" type="ORF">NGB36_02145</name>
</gene>
<accession>A0ABT1PP30</accession>
<reference evidence="1" key="1">
    <citation type="submission" date="2022-06" db="EMBL/GenBank/DDBJ databases">
        <title>Draft genome sequence of Streptomyces sp. RB6PN25 isolated from peat swamp forest in Thailand.</title>
        <authorList>
            <person name="Duangmal K."/>
            <person name="Klaysubun C."/>
        </authorList>
    </citation>
    <scope>NUCLEOTIDE SEQUENCE</scope>
    <source>
        <strain evidence="1">RB6PN25</strain>
    </source>
</reference>
<dbReference type="EMBL" id="JANFNG010000001">
    <property type="protein sequence ID" value="MCQ4079431.1"/>
    <property type="molecule type" value="Genomic_DNA"/>
</dbReference>
<dbReference type="RefSeq" id="WP_255918277.1">
    <property type="nucleotide sequence ID" value="NZ_JANFNG010000001.1"/>
</dbReference>
<evidence type="ECO:0000313" key="2">
    <source>
        <dbReference type="Proteomes" id="UP001057702"/>
    </source>
</evidence>
<protein>
    <submittedName>
        <fullName evidence="1">Uncharacterized protein</fullName>
    </submittedName>
</protein>
<evidence type="ECO:0000313" key="1">
    <source>
        <dbReference type="EMBL" id="MCQ4079431.1"/>
    </source>
</evidence>
<dbReference type="Proteomes" id="UP001057702">
    <property type="component" value="Unassembled WGS sequence"/>
</dbReference>
<organism evidence="1 2">
    <name type="scientific">Streptomyces humicola</name>
    <dbReference type="NCBI Taxonomy" id="2953240"/>
    <lineage>
        <taxon>Bacteria</taxon>
        <taxon>Bacillati</taxon>
        <taxon>Actinomycetota</taxon>
        <taxon>Actinomycetes</taxon>
        <taxon>Kitasatosporales</taxon>
        <taxon>Streptomycetaceae</taxon>
        <taxon>Streptomyces</taxon>
    </lineage>
</organism>
<keyword evidence="2" id="KW-1185">Reference proteome</keyword>
<proteinExistence type="predicted"/>
<comment type="caution">
    <text evidence="1">The sequence shown here is derived from an EMBL/GenBank/DDBJ whole genome shotgun (WGS) entry which is preliminary data.</text>
</comment>